<organism evidence="1 2">
    <name type="scientific">Hypholoma sublateritium (strain FD-334 SS-4)</name>
    <dbReference type="NCBI Taxonomy" id="945553"/>
    <lineage>
        <taxon>Eukaryota</taxon>
        <taxon>Fungi</taxon>
        <taxon>Dikarya</taxon>
        <taxon>Basidiomycota</taxon>
        <taxon>Agaricomycotina</taxon>
        <taxon>Agaricomycetes</taxon>
        <taxon>Agaricomycetidae</taxon>
        <taxon>Agaricales</taxon>
        <taxon>Agaricineae</taxon>
        <taxon>Strophariaceae</taxon>
        <taxon>Hypholoma</taxon>
    </lineage>
</organism>
<keyword evidence="2" id="KW-1185">Reference proteome</keyword>
<accession>A0A0D2NGD8</accession>
<evidence type="ECO:0000313" key="1">
    <source>
        <dbReference type="EMBL" id="KJA15696.1"/>
    </source>
</evidence>
<gene>
    <name evidence="1" type="ORF">HYPSUDRAFT_207628</name>
</gene>
<dbReference type="EMBL" id="KN817637">
    <property type="protein sequence ID" value="KJA15696.1"/>
    <property type="molecule type" value="Genomic_DNA"/>
</dbReference>
<sequence length="126" mass="14254">MTSTAFEYEIYLHNGTLSTNEEKREKADLVVQAAISWVKADVDAYGRGSGLRTWRVLIVQAPHKSGRARGQHYTAYGLSPTLNSNDNSEAYRKRWVVHADVDEDDALVNSCFEKSKKSRGPFRVYV</sequence>
<proteinExistence type="predicted"/>
<protein>
    <submittedName>
        <fullName evidence="1">Uncharacterized protein</fullName>
    </submittedName>
</protein>
<dbReference type="Proteomes" id="UP000054270">
    <property type="component" value="Unassembled WGS sequence"/>
</dbReference>
<evidence type="ECO:0000313" key="2">
    <source>
        <dbReference type="Proteomes" id="UP000054270"/>
    </source>
</evidence>
<name>A0A0D2NGD8_HYPSF</name>
<dbReference type="AlphaFoldDB" id="A0A0D2NGD8"/>
<reference evidence="2" key="1">
    <citation type="submission" date="2014-04" db="EMBL/GenBank/DDBJ databases">
        <title>Evolutionary Origins and Diversification of the Mycorrhizal Mutualists.</title>
        <authorList>
            <consortium name="DOE Joint Genome Institute"/>
            <consortium name="Mycorrhizal Genomics Consortium"/>
            <person name="Kohler A."/>
            <person name="Kuo A."/>
            <person name="Nagy L.G."/>
            <person name="Floudas D."/>
            <person name="Copeland A."/>
            <person name="Barry K.W."/>
            <person name="Cichocki N."/>
            <person name="Veneault-Fourrey C."/>
            <person name="LaButti K."/>
            <person name="Lindquist E.A."/>
            <person name="Lipzen A."/>
            <person name="Lundell T."/>
            <person name="Morin E."/>
            <person name="Murat C."/>
            <person name="Riley R."/>
            <person name="Ohm R."/>
            <person name="Sun H."/>
            <person name="Tunlid A."/>
            <person name="Henrissat B."/>
            <person name="Grigoriev I.V."/>
            <person name="Hibbett D.S."/>
            <person name="Martin F."/>
        </authorList>
    </citation>
    <scope>NUCLEOTIDE SEQUENCE [LARGE SCALE GENOMIC DNA]</scope>
    <source>
        <strain evidence="2">FD-334 SS-4</strain>
    </source>
</reference>